<dbReference type="AlphaFoldDB" id="A0A8S4BWG0"/>
<evidence type="ECO:0000313" key="4">
    <source>
        <dbReference type="Proteomes" id="UP000837675"/>
    </source>
</evidence>
<sequence>MATALRTAATGLQASSQAIKDDANNLANLNTNGYKRFKSSFYDLAYRTERRLGEDDKEIGLMQMGNGVAISGISPDFSPGEIIQTEGNGFNVAISGVGFFVITKPDGSIAYTRNGEFMKDSEGKIVMVGTGYQVGQQAIVIHDMGATDFTIKEDGTVSVMIDNAVQEIGRIEMANFINPNGLKRLGQHLFEESEGSGSPMFAYPDENNMGTVKQYYIEKSNVDPILSILSLTESSHWNNYSLKAFEIGAKIEDRLMDARV</sequence>
<comment type="caution">
    <text evidence="3">The sequence shown here is derived from an EMBL/GenBank/DDBJ whole genome shotgun (WGS) entry which is preliminary data.</text>
</comment>
<feature type="domain" description="Flagellar hook protein FlgE/F/G-like D1" evidence="2">
    <location>
        <begin position="93"/>
        <end position="159"/>
    </location>
</feature>
<organism evidence="3 4">
    <name type="scientific">Hyalomma marginatum</name>
    <dbReference type="NCBI Taxonomy" id="34627"/>
    <lineage>
        <taxon>Eukaryota</taxon>
        <taxon>Metazoa</taxon>
        <taxon>Ecdysozoa</taxon>
        <taxon>Arthropoda</taxon>
        <taxon>Chelicerata</taxon>
        <taxon>Arachnida</taxon>
        <taxon>Acari</taxon>
        <taxon>Parasitiformes</taxon>
        <taxon>Ixodida</taxon>
        <taxon>Ixodoidea</taxon>
        <taxon>Ixodidae</taxon>
        <taxon>Hyalomminae</taxon>
        <taxon>Hyalomma</taxon>
    </lineage>
</organism>
<reference evidence="3" key="1">
    <citation type="submission" date="2021-06" db="EMBL/GenBank/DDBJ databases">
        <authorList>
            <person name="Nardi T."/>
            <person name="Nardi T."/>
        </authorList>
    </citation>
    <scope>NUCLEOTIDE SEQUENCE</scope>
</reference>
<dbReference type="Pfam" id="PF22692">
    <property type="entry name" value="LlgE_F_G_D1"/>
    <property type="match status" value="1"/>
</dbReference>
<keyword evidence="3" id="KW-0969">Cilium</keyword>
<name>A0A8S4BWG0_9ACAR</name>
<dbReference type="InterPro" id="IPR001444">
    <property type="entry name" value="Flag_bb_rod_N"/>
</dbReference>
<evidence type="ECO:0000259" key="1">
    <source>
        <dbReference type="Pfam" id="PF00460"/>
    </source>
</evidence>
<dbReference type="InterPro" id="IPR037925">
    <property type="entry name" value="FlgE/F/G-like"/>
</dbReference>
<gene>
    <name evidence="3" type="ORF">MHYMCMPASI_01095</name>
</gene>
<accession>A0A8S4BWG0</accession>
<evidence type="ECO:0000313" key="3">
    <source>
        <dbReference type="EMBL" id="CAG7599398.1"/>
    </source>
</evidence>
<dbReference type="PANTHER" id="PTHR30435">
    <property type="entry name" value="FLAGELLAR PROTEIN"/>
    <property type="match status" value="1"/>
</dbReference>
<proteinExistence type="predicted"/>
<dbReference type="NCBIfam" id="TIGR03506">
    <property type="entry name" value="FlgEFG_subfam"/>
    <property type="match status" value="2"/>
</dbReference>
<dbReference type="InterPro" id="IPR020013">
    <property type="entry name" value="Flagellar_FlgE/F/G"/>
</dbReference>
<dbReference type="Proteomes" id="UP000837675">
    <property type="component" value="Unassembled WGS sequence"/>
</dbReference>
<dbReference type="PANTHER" id="PTHR30435:SF19">
    <property type="entry name" value="FLAGELLAR BASAL-BODY ROD PROTEIN FLGG"/>
    <property type="match status" value="1"/>
</dbReference>
<dbReference type="SUPFAM" id="SSF117143">
    <property type="entry name" value="Flagellar hook protein flgE"/>
    <property type="match status" value="1"/>
</dbReference>
<dbReference type="InterPro" id="IPR053967">
    <property type="entry name" value="LlgE_F_G-like_D1"/>
</dbReference>
<evidence type="ECO:0000259" key="2">
    <source>
        <dbReference type="Pfam" id="PF22692"/>
    </source>
</evidence>
<keyword evidence="4" id="KW-1185">Reference proteome</keyword>
<protein>
    <submittedName>
        <fullName evidence="3">Flagellar hook-basal body protein FlgG</fullName>
    </submittedName>
</protein>
<dbReference type="Pfam" id="PF00460">
    <property type="entry name" value="Flg_bb_rod"/>
    <property type="match status" value="1"/>
</dbReference>
<keyword evidence="3" id="KW-0282">Flagellum</keyword>
<keyword evidence="3" id="KW-0966">Cell projection</keyword>
<feature type="domain" description="Flagellar basal body rod protein N-terminal" evidence="1">
    <location>
        <begin position="5"/>
        <end position="35"/>
    </location>
</feature>
<dbReference type="EMBL" id="CAJVAF010000344">
    <property type="protein sequence ID" value="CAG7599398.1"/>
    <property type="molecule type" value="Genomic_DNA"/>
</dbReference>